<reference evidence="13" key="2">
    <citation type="submission" date="2021-04" db="EMBL/GenBank/DDBJ databases">
        <authorList>
            <person name="Gilroy R."/>
        </authorList>
    </citation>
    <scope>NUCLEOTIDE SEQUENCE</scope>
    <source>
        <strain evidence="13">CHK33-7979</strain>
    </source>
</reference>
<dbReference type="InterPro" id="IPR033749">
    <property type="entry name" value="Polyprenyl_synt_CS"/>
</dbReference>
<dbReference type="SFLD" id="SFLDS00005">
    <property type="entry name" value="Isoprenoid_Synthase_Type_I"/>
    <property type="match status" value="1"/>
</dbReference>
<dbReference type="InterPro" id="IPR053378">
    <property type="entry name" value="Prenyl_diphosphate_synthase"/>
</dbReference>
<comment type="cofactor">
    <cofactor evidence="1">
        <name>Mg(2+)</name>
        <dbReference type="ChEBI" id="CHEBI:18420"/>
    </cofactor>
</comment>
<dbReference type="PANTHER" id="PTHR43281">
    <property type="entry name" value="FARNESYL DIPHOSPHATE SYNTHASE"/>
    <property type="match status" value="1"/>
</dbReference>
<dbReference type="GO" id="GO:0005737">
    <property type="term" value="C:cytoplasm"/>
    <property type="evidence" value="ECO:0007669"/>
    <property type="project" value="UniProtKB-ARBA"/>
</dbReference>
<evidence type="ECO:0000256" key="3">
    <source>
        <dbReference type="ARBA" id="ARBA00012439"/>
    </source>
</evidence>
<evidence type="ECO:0000256" key="2">
    <source>
        <dbReference type="ARBA" id="ARBA00006706"/>
    </source>
</evidence>
<dbReference type="Gene3D" id="1.10.600.10">
    <property type="entry name" value="Farnesyl Diphosphate Synthase"/>
    <property type="match status" value="1"/>
</dbReference>
<sequence length="294" mass="31562">MDEKSRLKEIQGEVEAALRACFRGREPRGDIYDAMEYSLLAGGKRIRPVLTLETCRMCGGDPALAMPFACAVEMVHTYSLIHDDLPCMDDDDLRRGKPTNHKIYGEATAVLAGDGLLTAAFEMALAENSRLSPRRVVEAAACLARAAGAQGMVGGQVLDMAAEGRAVSRSDVEQLQKLKTGALLSAAAEMGCIVAGGSEEERTAVRRYAQKLGMAFQVRDDMLDVEGDQATLGKPVGSDQANEKTTFVTLLGIDGCRSLVEKLTGEAVEALFPFGKERAGFLCWLARALAGREN</sequence>
<organism evidence="13 14">
    <name type="scientific">Candidatus Intestinimonas merdavium</name>
    <dbReference type="NCBI Taxonomy" id="2838622"/>
    <lineage>
        <taxon>Bacteria</taxon>
        <taxon>Bacillati</taxon>
        <taxon>Bacillota</taxon>
        <taxon>Clostridia</taxon>
        <taxon>Eubacteriales</taxon>
        <taxon>Intestinimonas</taxon>
    </lineage>
</organism>
<dbReference type="GO" id="GO:0004337">
    <property type="term" value="F:(2E,6E)-farnesyl diphosphate synthase activity"/>
    <property type="evidence" value="ECO:0007669"/>
    <property type="project" value="UniProtKB-EC"/>
</dbReference>
<evidence type="ECO:0000256" key="6">
    <source>
        <dbReference type="ARBA" id="ARBA00022723"/>
    </source>
</evidence>
<dbReference type="PROSITE" id="PS00444">
    <property type="entry name" value="POLYPRENYL_SYNTHASE_2"/>
    <property type="match status" value="1"/>
</dbReference>
<evidence type="ECO:0000256" key="11">
    <source>
        <dbReference type="ARBA" id="ARBA00049399"/>
    </source>
</evidence>
<dbReference type="GO" id="GO:0016114">
    <property type="term" value="P:terpenoid biosynthetic process"/>
    <property type="evidence" value="ECO:0007669"/>
    <property type="project" value="UniProtKB-ARBA"/>
</dbReference>
<dbReference type="Proteomes" id="UP000886824">
    <property type="component" value="Unassembled WGS sequence"/>
</dbReference>
<dbReference type="NCBIfam" id="NF045485">
    <property type="entry name" value="FPPsyn"/>
    <property type="match status" value="1"/>
</dbReference>
<evidence type="ECO:0000256" key="10">
    <source>
        <dbReference type="ARBA" id="ARBA00032873"/>
    </source>
</evidence>
<evidence type="ECO:0000256" key="7">
    <source>
        <dbReference type="ARBA" id="ARBA00022842"/>
    </source>
</evidence>
<keyword evidence="7" id="KW-0460">Magnesium</keyword>
<evidence type="ECO:0000256" key="8">
    <source>
        <dbReference type="ARBA" id="ARBA00023229"/>
    </source>
</evidence>
<evidence type="ECO:0000313" key="14">
    <source>
        <dbReference type="Proteomes" id="UP000886824"/>
    </source>
</evidence>
<dbReference type="AlphaFoldDB" id="A0A9D1Z2L1"/>
<evidence type="ECO:0000313" key="13">
    <source>
        <dbReference type="EMBL" id="HIY72361.1"/>
    </source>
</evidence>
<dbReference type="PANTHER" id="PTHR43281:SF1">
    <property type="entry name" value="FARNESYL DIPHOSPHATE SYNTHASE"/>
    <property type="match status" value="1"/>
</dbReference>
<dbReference type="SUPFAM" id="SSF48576">
    <property type="entry name" value="Terpenoid synthases"/>
    <property type="match status" value="1"/>
</dbReference>
<evidence type="ECO:0000256" key="9">
    <source>
        <dbReference type="ARBA" id="ARBA00032380"/>
    </source>
</evidence>
<dbReference type="CDD" id="cd00685">
    <property type="entry name" value="Trans_IPPS_HT"/>
    <property type="match status" value="1"/>
</dbReference>
<dbReference type="InterPro" id="IPR008949">
    <property type="entry name" value="Isoprenoid_synthase_dom_sf"/>
</dbReference>
<name>A0A9D1Z2L1_9FIRM</name>
<dbReference type="PROSITE" id="PS00723">
    <property type="entry name" value="POLYPRENYL_SYNTHASE_1"/>
    <property type="match status" value="1"/>
</dbReference>
<keyword evidence="5 12" id="KW-0808">Transferase</keyword>
<reference evidence="13" key="1">
    <citation type="journal article" date="2021" name="PeerJ">
        <title>Extensive microbial diversity within the chicken gut microbiome revealed by metagenomics and culture.</title>
        <authorList>
            <person name="Gilroy R."/>
            <person name="Ravi A."/>
            <person name="Getino M."/>
            <person name="Pursley I."/>
            <person name="Horton D.L."/>
            <person name="Alikhan N.F."/>
            <person name="Baker D."/>
            <person name="Gharbi K."/>
            <person name="Hall N."/>
            <person name="Watson M."/>
            <person name="Adriaenssens E.M."/>
            <person name="Foster-Nyarko E."/>
            <person name="Jarju S."/>
            <person name="Secka A."/>
            <person name="Antonio M."/>
            <person name="Oren A."/>
            <person name="Chaudhuri R.R."/>
            <person name="La Ragione R."/>
            <person name="Hildebrand F."/>
            <person name="Pallen M.J."/>
        </authorList>
    </citation>
    <scope>NUCLEOTIDE SEQUENCE</scope>
    <source>
        <strain evidence="13">CHK33-7979</strain>
    </source>
</reference>
<dbReference type="InterPro" id="IPR000092">
    <property type="entry name" value="Polyprenyl_synt"/>
</dbReference>
<comment type="similarity">
    <text evidence="2 12">Belongs to the FPP/GGPP synthase family.</text>
</comment>
<keyword evidence="8" id="KW-0414">Isoprene biosynthesis</keyword>
<dbReference type="Pfam" id="PF00348">
    <property type="entry name" value="polyprenyl_synt"/>
    <property type="match status" value="1"/>
</dbReference>
<evidence type="ECO:0000256" key="12">
    <source>
        <dbReference type="RuleBase" id="RU004466"/>
    </source>
</evidence>
<dbReference type="EMBL" id="DXCX01000002">
    <property type="protein sequence ID" value="HIY72361.1"/>
    <property type="molecule type" value="Genomic_DNA"/>
</dbReference>
<dbReference type="FunFam" id="1.10.600.10:FF:000001">
    <property type="entry name" value="Geranylgeranyl diphosphate synthase"/>
    <property type="match status" value="1"/>
</dbReference>
<dbReference type="EC" id="2.5.1.10" evidence="3"/>
<accession>A0A9D1Z2L1</accession>
<comment type="catalytic activity">
    <reaction evidence="11">
        <text>isopentenyl diphosphate + (2E)-geranyl diphosphate = (2E,6E)-farnesyl diphosphate + diphosphate</text>
        <dbReference type="Rhea" id="RHEA:19361"/>
        <dbReference type="ChEBI" id="CHEBI:33019"/>
        <dbReference type="ChEBI" id="CHEBI:58057"/>
        <dbReference type="ChEBI" id="CHEBI:128769"/>
        <dbReference type="ChEBI" id="CHEBI:175763"/>
        <dbReference type="EC" id="2.5.1.10"/>
    </reaction>
</comment>
<dbReference type="SFLD" id="SFLDG01017">
    <property type="entry name" value="Polyprenyl_Transferase_Like"/>
    <property type="match status" value="1"/>
</dbReference>
<proteinExistence type="inferred from homology"/>
<keyword evidence="6" id="KW-0479">Metal-binding</keyword>
<dbReference type="GO" id="GO:0046872">
    <property type="term" value="F:metal ion binding"/>
    <property type="evidence" value="ECO:0007669"/>
    <property type="project" value="UniProtKB-KW"/>
</dbReference>
<evidence type="ECO:0000256" key="4">
    <source>
        <dbReference type="ARBA" id="ARBA00015100"/>
    </source>
</evidence>
<protein>
    <recommendedName>
        <fullName evidence="4">Farnesyl diphosphate synthase</fullName>
        <ecNumber evidence="3">2.5.1.10</ecNumber>
    </recommendedName>
    <alternativeName>
        <fullName evidence="10">(2E,6E)-farnesyl diphosphate synthase</fullName>
    </alternativeName>
    <alternativeName>
        <fullName evidence="9">Geranyltranstransferase</fullName>
    </alternativeName>
</protein>
<comment type="caution">
    <text evidence="13">The sequence shown here is derived from an EMBL/GenBank/DDBJ whole genome shotgun (WGS) entry which is preliminary data.</text>
</comment>
<evidence type="ECO:0000256" key="1">
    <source>
        <dbReference type="ARBA" id="ARBA00001946"/>
    </source>
</evidence>
<evidence type="ECO:0000256" key="5">
    <source>
        <dbReference type="ARBA" id="ARBA00022679"/>
    </source>
</evidence>
<gene>
    <name evidence="13" type="ORF">H9826_00085</name>
</gene>